<evidence type="ECO:0000259" key="1">
    <source>
        <dbReference type="Pfam" id="PF07883"/>
    </source>
</evidence>
<dbReference type="EMBL" id="JAFMYU010000003">
    <property type="protein sequence ID" value="MBO0930255.1"/>
    <property type="molecule type" value="Genomic_DNA"/>
</dbReference>
<dbReference type="Pfam" id="PF07883">
    <property type="entry name" value="Cupin_2"/>
    <property type="match status" value="1"/>
</dbReference>
<evidence type="ECO:0000313" key="2">
    <source>
        <dbReference type="EMBL" id="MBO0930255.1"/>
    </source>
</evidence>
<name>A0A939G4G6_9BACT</name>
<dbReference type="Gene3D" id="2.60.120.10">
    <property type="entry name" value="Jelly Rolls"/>
    <property type="match status" value="1"/>
</dbReference>
<organism evidence="2 3">
    <name type="scientific">Fibrella aquatilis</name>
    <dbReference type="NCBI Taxonomy" id="2817059"/>
    <lineage>
        <taxon>Bacteria</taxon>
        <taxon>Pseudomonadati</taxon>
        <taxon>Bacteroidota</taxon>
        <taxon>Cytophagia</taxon>
        <taxon>Cytophagales</taxon>
        <taxon>Spirosomataceae</taxon>
        <taxon>Fibrella</taxon>
    </lineage>
</organism>
<dbReference type="PANTHER" id="PTHR36440:SF1">
    <property type="entry name" value="PUTATIVE (AFU_ORTHOLOGUE AFUA_8G07350)-RELATED"/>
    <property type="match status" value="1"/>
</dbReference>
<dbReference type="InterPro" id="IPR014710">
    <property type="entry name" value="RmlC-like_jellyroll"/>
</dbReference>
<dbReference type="AlphaFoldDB" id="A0A939G4G6"/>
<reference evidence="2 3" key="1">
    <citation type="submission" date="2021-03" db="EMBL/GenBank/DDBJ databases">
        <title>Fibrella sp. HMF5036 genome sequencing and assembly.</title>
        <authorList>
            <person name="Kang H."/>
            <person name="Kim H."/>
            <person name="Bae S."/>
            <person name="Joh K."/>
        </authorList>
    </citation>
    <scope>NUCLEOTIDE SEQUENCE [LARGE SCALE GENOMIC DNA]</scope>
    <source>
        <strain evidence="2 3">HMF5036</strain>
    </source>
</reference>
<dbReference type="SUPFAM" id="SSF51182">
    <property type="entry name" value="RmlC-like cupins"/>
    <property type="match status" value="1"/>
</dbReference>
<dbReference type="InterPro" id="IPR053146">
    <property type="entry name" value="QDO-like"/>
</dbReference>
<protein>
    <submittedName>
        <fullName evidence="2">Cupin domain-containing protein</fullName>
    </submittedName>
</protein>
<dbReference type="InterPro" id="IPR011051">
    <property type="entry name" value="RmlC_Cupin_sf"/>
</dbReference>
<sequence length="162" mass="17510">MNTATVPVTKPATSLGKSFWYHGSLVTVLIDGSQTGGRYAQLAMTVQPGCEPPAHTHTREDETFYLLEGTIRFTIGEHVFTANAGDYVCMPKNIQHTFEVLSPVAKTVMTIAPAGFENYFQTPGLAEPATSLTLPPVPQGPPPAEAIEAMLTLLDEQYAIKM</sequence>
<accession>A0A939G4G6</accession>
<dbReference type="InterPro" id="IPR013096">
    <property type="entry name" value="Cupin_2"/>
</dbReference>
<keyword evidence="3" id="KW-1185">Reference proteome</keyword>
<dbReference type="PANTHER" id="PTHR36440">
    <property type="entry name" value="PUTATIVE (AFU_ORTHOLOGUE AFUA_8G07350)-RELATED"/>
    <property type="match status" value="1"/>
</dbReference>
<gene>
    <name evidence="2" type="ORF">J2I48_04575</name>
</gene>
<dbReference type="RefSeq" id="WP_207334223.1">
    <property type="nucleotide sequence ID" value="NZ_JAFMYU010000003.1"/>
</dbReference>
<feature type="domain" description="Cupin type-2" evidence="1">
    <location>
        <begin position="44"/>
        <end position="103"/>
    </location>
</feature>
<comment type="caution">
    <text evidence="2">The sequence shown here is derived from an EMBL/GenBank/DDBJ whole genome shotgun (WGS) entry which is preliminary data.</text>
</comment>
<dbReference type="Proteomes" id="UP000664795">
    <property type="component" value="Unassembled WGS sequence"/>
</dbReference>
<evidence type="ECO:0000313" key="3">
    <source>
        <dbReference type="Proteomes" id="UP000664795"/>
    </source>
</evidence>
<proteinExistence type="predicted"/>